<dbReference type="SUPFAM" id="SSF53474">
    <property type="entry name" value="alpha/beta-Hydrolases"/>
    <property type="match status" value="1"/>
</dbReference>
<name>A0ABU1IZ89_9BACL</name>
<sequence length="268" mass="30560">MALIQCDFYSEVLGLSTSMNVILPQETQTQIGMEGKASSGKHPTLYLLHGLSDDHSIWLRRTSIERYAAAYGIAIVMPNAHRSFYTDMKEGGQYFTFMTEELPRLAESFFPLSTLREDRFVAGLSMGGYGAFKLGMSLPHRYAAAASLSGATDLKHMYNVRAQGDPVWKAEVYRMFGTLEEMQGGPNDLFHLATELAKLKSADIPKLYQCCGTEDFLYEGNIEFRDHVRKLGLELTYEEERGTHEWGYWDMKIQNVLEWLPIRQQQRV</sequence>
<keyword evidence="1" id="KW-0378">Hydrolase</keyword>
<dbReference type="Gene3D" id="3.40.50.1820">
    <property type="entry name" value="alpha/beta hydrolase"/>
    <property type="match status" value="1"/>
</dbReference>
<dbReference type="GO" id="GO:0016787">
    <property type="term" value="F:hydrolase activity"/>
    <property type="evidence" value="ECO:0007669"/>
    <property type="project" value="UniProtKB-KW"/>
</dbReference>
<organism evidence="1 2">
    <name type="scientific">Paenibacillus hunanensis</name>
    <dbReference type="NCBI Taxonomy" id="539262"/>
    <lineage>
        <taxon>Bacteria</taxon>
        <taxon>Bacillati</taxon>
        <taxon>Bacillota</taxon>
        <taxon>Bacilli</taxon>
        <taxon>Bacillales</taxon>
        <taxon>Paenibacillaceae</taxon>
        <taxon>Paenibacillus</taxon>
    </lineage>
</organism>
<dbReference type="InterPro" id="IPR000801">
    <property type="entry name" value="Esterase-like"/>
</dbReference>
<dbReference type="Proteomes" id="UP001185028">
    <property type="component" value="Unassembled WGS sequence"/>
</dbReference>
<dbReference type="PANTHER" id="PTHR48098">
    <property type="entry name" value="ENTEROCHELIN ESTERASE-RELATED"/>
    <property type="match status" value="1"/>
</dbReference>
<evidence type="ECO:0000313" key="1">
    <source>
        <dbReference type="EMBL" id="MDR6244310.1"/>
    </source>
</evidence>
<accession>A0ABU1IZ89</accession>
<proteinExistence type="predicted"/>
<dbReference type="InterPro" id="IPR029058">
    <property type="entry name" value="AB_hydrolase_fold"/>
</dbReference>
<protein>
    <submittedName>
        <fullName evidence="1">S-formylglutathione hydrolase FrmB</fullName>
    </submittedName>
</protein>
<dbReference type="EMBL" id="JAVDQH010000007">
    <property type="protein sequence ID" value="MDR6244310.1"/>
    <property type="molecule type" value="Genomic_DNA"/>
</dbReference>
<comment type="caution">
    <text evidence="1">The sequence shown here is derived from an EMBL/GenBank/DDBJ whole genome shotgun (WGS) entry which is preliminary data.</text>
</comment>
<evidence type="ECO:0000313" key="2">
    <source>
        <dbReference type="Proteomes" id="UP001185028"/>
    </source>
</evidence>
<keyword evidence="2" id="KW-1185">Reference proteome</keyword>
<dbReference type="RefSeq" id="WP_188776184.1">
    <property type="nucleotide sequence ID" value="NZ_BMMB01000006.1"/>
</dbReference>
<reference evidence="1 2" key="1">
    <citation type="submission" date="2023-07" db="EMBL/GenBank/DDBJ databases">
        <title>Genomic Encyclopedia of Type Strains, Phase IV (KMG-IV): sequencing the most valuable type-strain genomes for metagenomic binning, comparative biology and taxonomic classification.</title>
        <authorList>
            <person name="Goeker M."/>
        </authorList>
    </citation>
    <scope>NUCLEOTIDE SEQUENCE [LARGE SCALE GENOMIC DNA]</scope>
    <source>
        <strain evidence="1 2">DSM 22170</strain>
    </source>
</reference>
<gene>
    <name evidence="1" type="ORF">JOC58_002203</name>
</gene>
<dbReference type="InterPro" id="IPR050583">
    <property type="entry name" value="Mycobacterial_A85_antigen"/>
</dbReference>
<dbReference type="PANTHER" id="PTHR48098:SF1">
    <property type="entry name" value="DIACYLGLYCEROL ACYLTRANSFERASE_MYCOLYLTRANSFERASE AG85A"/>
    <property type="match status" value="1"/>
</dbReference>
<dbReference type="Pfam" id="PF00756">
    <property type="entry name" value="Esterase"/>
    <property type="match status" value="1"/>
</dbReference>